<name>A0A0J9S997_PLAVI</name>
<sequence>MSISLAFFLRISSCPLFRGRNLLIYSRREKLLGACAPVWQENDESQMGKKKKKIKNKISLCAVKTLPPPCRFPSCVSPKLPSFLVTIFWKYPPGSCWVHVCIFFSPFWGHFFAIFSNLDAILRVSHFCHSRAMRRNESTF</sequence>
<evidence type="ECO:0000313" key="2">
    <source>
        <dbReference type="Proteomes" id="UP000053562"/>
    </source>
</evidence>
<proteinExistence type="predicted"/>
<evidence type="ECO:0000313" key="1">
    <source>
        <dbReference type="EMBL" id="KMZ79276.1"/>
    </source>
</evidence>
<accession>A0A0J9S997</accession>
<dbReference type="AlphaFoldDB" id="A0A0J9S997"/>
<gene>
    <name evidence="1" type="ORF">PVIIG_01750</name>
</gene>
<organism evidence="1 2">
    <name type="scientific">Plasmodium vivax India VII</name>
    <dbReference type="NCBI Taxonomy" id="1077284"/>
    <lineage>
        <taxon>Eukaryota</taxon>
        <taxon>Sar</taxon>
        <taxon>Alveolata</taxon>
        <taxon>Apicomplexa</taxon>
        <taxon>Aconoidasida</taxon>
        <taxon>Haemosporida</taxon>
        <taxon>Plasmodiidae</taxon>
        <taxon>Plasmodium</taxon>
        <taxon>Plasmodium (Plasmodium)</taxon>
    </lineage>
</organism>
<reference evidence="1 2" key="1">
    <citation type="submission" date="2011-08" db="EMBL/GenBank/DDBJ databases">
        <title>The Genome Sequence of Plasmodium vivax India VII.</title>
        <authorList>
            <consortium name="The Broad Institute Genome Sequencing Platform"/>
            <consortium name="The Broad Institute Genome Sequencing Center for Infectious Disease"/>
            <person name="Neafsey D."/>
            <person name="Carlton J."/>
            <person name="Barnwell J."/>
            <person name="Collins W."/>
            <person name="Escalante A."/>
            <person name="Mullikin J."/>
            <person name="Saul A."/>
            <person name="Guigo R."/>
            <person name="Camara F."/>
            <person name="Young S.K."/>
            <person name="Zeng Q."/>
            <person name="Gargeya S."/>
            <person name="Fitzgerald M."/>
            <person name="Haas B."/>
            <person name="Abouelleil A."/>
            <person name="Alvarado L."/>
            <person name="Arachchi H.M."/>
            <person name="Berlin A."/>
            <person name="Brown A."/>
            <person name="Chapman S.B."/>
            <person name="Chen Z."/>
            <person name="Dunbar C."/>
            <person name="Freedman E."/>
            <person name="Gearin G."/>
            <person name="Gellesch M."/>
            <person name="Goldberg J."/>
            <person name="Griggs A."/>
            <person name="Gujja S."/>
            <person name="Heiman D."/>
            <person name="Howarth C."/>
            <person name="Larson L."/>
            <person name="Lui A."/>
            <person name="MacDonald P.J.P."/>
            <person name="Montmayeur A."/>
            <person name="Murphy C."/>
            <person name="Neiman D."/>
            <person name="Pearson M."/>
            <person name="Priest M."/>
            <person name="Roberts A."/>
            <person name="Saif S."/>
            <person name="Shea T."/>
            <person name="Shenoy N."/>
            <person name="Sisk P."/>
            <person name="Stolte C."/>
            <person name="Sykes S."/>
            <person name="Wortman J."/>
            <person name="Nusbaum C."/>
            <person name="Birren B."/>
        </authorList>
    </citation>
    <scope>NUCLEOTIDE SEQUENCE [LARGE SCALE GENOMIC DNA]</scope>
    <source>
        <strain evidence="1 2">India VII</strain>
    </source>
</reference>
<dbReference type="EMBL" id="KQ234346">
    <property type="protein sequence ID" value="KMZ79276.1"/>
    <property type="molecule type" value="Genomic_DNA"/>
</dbReference>
<dbReference type="Proteomes" id="UP000053562">
    <property type="component" value="Unassembled WGS sequence"/>
</dbReference>
<protein>
    <submittedName>
        <fullName evidence="1">Uncharacterized protein</fullName>
    </submittedName>
</protein>